<keyword evidence="2" id="KW-0328">Glycosyltransferase</keyword>
<protein>
    <submittedName>
        <fullName evidence="6">Glycosyl transferase family 2</fullName>
    </submittedName>
</protein>
<dbReference type="RefSeq" id="WP_013657634.1">
    <property type="nucleotide sequence ID" value="NC_015275.1"/>
</dbReference>
<keyword evidence="4" id="KW-0812">Transmembrane</keyword>
<dbReference type="Pfam" id="PF00535">
    <property type="entry name" value="Glycos_transf_2"/>
    <property type="match status" value="1"/>
</dbReference>
<dbReference type="PANTHER" id="PTHR43630:SF1">
    <property type="entry name" value="POLY-BETA-1,6-N-ACETYL-D-GLUCOSAMINE SYNTHASE"/>
    <property type="match status" value="1"/>
</dbReference>
<keyword evidence="4" id="KW-1133">Transmembrane helix</keyword>
<dbReference type="InterPro" id="IPR001173">
    <property type="entry name" value="Glyco_trans_2-like"/>
</dbReference>
<evidence type="ECO:0000313" key="7">
    <source>
        <dbReference type="Proteomes" id="UP000008467"/>
    </source>
</evidence>
<feature type="transmembrane region" description="Helical" evidence="4">
    <location>
        <begin position="385"/>
        <end position="407"/>
    </location>
</feature>
<evidence type="ECO:0000256" key="2">
    <source>
        <dbReference type="ARBA" id="ARBA00022676"/>
    </source>
</evidence>
<dbReference type="EMBL" id="CP002582">
    <property type="protein sequence ID" value="ADZ84341.1"/>
    <property type="molecule type" value="Genomic_DNA"/>
</dbReference>
<dbReference type="HOGENOM" id="CLU_044042_1_0_9"/>
<feature type="transmembrane region" description="Helical" evidence="4">
    <location>
        <begin position="12"/>
        <end position="36"/>
    </location>
</feature>
<accession>F2JIH5</accession>
<evidence type="ECO:0000313" key="6">
    <source>
        <dbReference type="EMBL" id="ADZ84341.1"/>
    </source>
</evidence>
<dbReference type="SUPFAM" id="SSF53448">
    <property type="entry name" value="Nucleotide-diphospho-sugar transferases"/>
    <property type="match status" value="1"/>
</dbReference>
<feature type="domain" description="Glycosyltransferase 2-like" evidence="5">
    <location>
        <begin position="60"/>
        <end position="211"/>
    </location>
</feature>
<evidence type="ECO:0000256" key="3">
    <source>
        <dbReference type="ARBA" id="ARBA00022679"/>
    </source>
</evidence>
<keyword evidence="4" id="KW-0472">Membrane</keyword>
<gene>
    <name evidence="6" type="ordered locus">Clole_2640</name>
</gene>
<reference evidence="6 7" key="1">
    <citation type="journal article" date="2011" name="J. Bacteriol.">
        <title>Complete genome sequence of the cellulose-degrading bacterium Cellulosilyticum lentocellum.</title>
        <authorList>
            <consortium name="US DOE Joint Genome Institute"/>
            <person name="Miller D.A."/>
            <person name="Suen G."/>
            <person name="Bruce D."/>
            <person name="Copeland A."/>
            <person name="Cheng J.F."/>
            <person name="Detter C."/>
            <person name="Goodwin L.A."/>
            <person name="Han C.S."/>
            <person name="Hauser L.J."/>
            <person name="Land M.L."/>
            <person name="Lapidus A."/>
            <person name="Lucas S."/>
            <person name="Meincke L."/>
            <person name="Pitluck S."/>
            <person name="Tapia R."/>
            <person name="Teshima H."/>
            <person name="Woyke T."/>
            <person name="Fox B.G."/>
            <person name="Angert E.R."/>
            <person name="Currie C.R."/>
        </authorList>
    </citation>
    <scope>NUCLEOTIDE SEQUENCE [LARGE SCALE GENOMIC DNA]</scope>
    <source>
        <strain evidence="7">ATCC 49066 / DSM 5427 / NCIMB 11756 / RHM5</strain>
    </source>
</reference>
<dbReference type="AlphaFoldDB" id="F2JIH5"/>
<evidence type="ECO:0000259" key="5">
    <source>
        <dbReference type="Pfam" id="PF00535"/>
    </source>
</evidence>
<sequence>MELEGLKEVLTGVVLVYTLCSVGIAGLFTIMAYYHFKKYRHYKAFKQVLVVEKGENIPVSIIVPAYNEAITITSTIRSLLASTYQQYEIIIVDDGSTDDTLRVLVEAFQMKKIFKPTLKAIETQPVIEVYGSEQEGVNLILIHKENGGKADCLNAGINYAQYDIFVGIDADCILQKDALKELIVPFIENKQTLAVGGNIKIANDVTFKEGEIVAKQKPKNLLVGFQMLEYKRAFLTSRIGWDFMNMNLIISGAFGAFQKSAVIEVGGYKTKTIGEDMELVMRLHSHFLKENRPYVIKQVVDATCYTQAPDTIRGLGTQRKRWQKGLIQSLFSHPQLFLSWRWFGAKLYYILFELISPLIEIFGIVSLVVLSVLGLVDTIYVLKLYVFLLVANAFVSIAALLLEVYAFKEKNNEKVIGKLILLSLIETMGYRQILSFYRLLGFLGHRKNGHKWGEIKRKAIKEL</sequence>
<dbReference type="Gene3D" id="3.90.550.10">
    <property type="entry name" value="Spore Coat Polysaccharide Biosynthesis Protein SpsA, Chain A"/>
    <property type="match status" value="1"/>
</dbReference>
<dbReference type="KEGG" id="cle:Clole_2640"/>
<comment type="similarity">
    <text evidence="1">Belongs to the glycosyltransferase 2 family.</text>
</comment>
<keyword evidence="3 6" id="KW-0808">Transferase</keyword>
<keyword evidence="7" id="KW-1185">Reference proteome</keyword>
<dbReference type="PANTHER" id="PTHR43630">
    <property type="entry name" value="POLY-BETA-1,6-N-ACETYL-D-GLUCOSAMINE SYNTHASE"/>
    <property type="match status" value="1"/>
</dbReference>
<dbReference type="eggNOG" id="COG1215">
    <property type="taxonomic scope" value="Bacteria"/>
</dbReference>
<dbReference type="InterPro" id="IPR029044">
    <property type="entry name" value="Nucleotide-diphossugar_trans"/>
</dbReference>
<dbReference type="CDD" id="cd06423">
    <property type="entry name" value="CESA_like"/>
    <property type="match status" value="1"/>
</dbReference>
<dbReference type="Proteomes" id="UP000008467">
    <property type="component" value="Chromosome"/>
</dbReference>
<evidence type="ECO:0000256" key="1">
    <source>
        <dbReference type="ARBA" id="ARBA00006739"/>
    </source>
</evidence>
<proteinExistence type="inferred from homology"/>
<dbReference type="STRING" id="642492.Clole_2640"/>
<name>F2JIH5_CELLD</name>
<evidence type="ECO:0000256" key="4">
    <source>
        <dbReference type="SAM" id="Phobius"/>
    </source>
</evidence>
<dbReference type="GO" id="GO:0016757">
    <property type="term" value="F:glycosyltransferase activity"/>
    <property type="evidence" value="ECO:0007669"/>
    <property type="project" value="UniProtKB-KW"/>
</dbReference>
<organism evidence="6 7">
    <name type="scientific">Cellulosilyticum lentocellum (strain ATCC 49066 / DSM 5427 / NCIMB 11756 / RHM5)</name>
    <name type="common">Clostridium lentocellum</name>
    <dbReference type="NCBI Taxonomy" id="642492"/>
    <lineage>
        <taxon>Bacteria</taxon>
        <taxon>Bacillati</taxon>
        <taxon>Bacillota</taxon>
        <taxon>Clostridia</taxon>
        <taxon>Lachnospirales</taxon>
        <taxon>Cellulosilyticaceae</taxon>
        <taxon>Cellulosilyticum</taxon>
    </lineage>
</organism>
<feature type="transmembrane region" description="Helical" evidence="4">
    <location>
        <begin position="347"/>
        <end position="373"/>
    </location>
</feature>